<gene>
    <name evidence="1" type="ORF">rsdtw13_33370</name>
</gene>
<dbReference type="EMBL" id="BROD01000001">
    <property type="protein sequence ID" value="GKX68079.1"/>
    <property type="molecule type" value="Genomic_DNA"/>
</dbReference>
<name>A0ACB5RGA1_9CLOT</name>
<keyword evidence="2" id="KW-1185">Reference proteome</keyword>
<reference evidence="1" key="1">
    <citation type="journal article" date="2025" name="Int. J. Syst. Evol. Microbiol.">
        <title>Inconstantimicrobium mannanitabidum sp. nov., a novel member of the family Clostridiaceae isolated from anoxic soil under the treatment of reductive soil disinfestation.</title>
        <authorList>
            <person name="Ueki A."/>
            <person name="Tonouchi A."/>
            <person name="Honma S."/>
            <person name="Kaku N."/>
            <person name="Ueki K."/>
        </authorList>
    </citation>
    <scope>NUCLEOTIDE SEQUENCE</scope>
    <source>
        <strain evidence="1">TW13</strain>
    </source>
</reference>
<organism evidence="1 2">
    <name type="scientific">Inconstantimicrobium mannanitabidum</name>
    <dbReference type="NCBI Taxonomy" id="1604901"/>
    <lineage>
        <taxon>Bacteria</taxon>
        <taxon>Bacillati</taxon>
        <taxon>Bacillota</taxon>
        <taxon>Clostridia</taxon>
        <taxon>Eubacteriales</taxon>
        <taxon>Clostridiaceae</taxon>
        <taxon>Inconstantimicrobium</taxon>
    </lineage>
</organism>
<evidence type="ECO:0000313" key="2">
    <source>
        <dbReference type="Proteomes" id="UP001058074"/>
    </source>
</evidence>
<accession>A0ACB5RGA1</accession>
<evidence type="ECO:0000313" key="1">
    <source>
        <dbReference type="EMBL" id="GKX68079.1"/>
    </source>
</evidence>
<keyword evidence="1" id="KW-0808">Transferase</keyword>
<protein>
    <submittedName>
        <fullName evidence="1">Glycosyl transferase</fullName>
    </submittedName>
</protein>
<dbReference type="Proteomes" id="UP001058074">
    <property type="component" value="Unassembled WGS sequence"/>
</dbReference>
<proteinExistence type="predicted"/>
<comment type="caution">
    <text evidence="1">The sequence shown here is derived from an EMBL/GenBank/DDBJ whole genome shotgun (WGS) entry which is preliminary data.</text>
</comment>
<sequence length="315" mass="36088">MEIAILIPCYNEEKTVGKVIDDFKNELPEAKIYVYDNNSKDKTSEIAKEHGAIVRREYRQGKGNVVRSMFRDINADIYVMVDGDDTYPAEFVHQLIDPIAKGRANMTIGDRLSNGSYKGENKRKFHNLGNDMVKTFINLLFKSKLNDIMTGYRAFDKEFVKNMPVLSDGFQIETEITIHALHRKFLVEEIPIAYRDRPEGSFSKLNTFSDGFKVLKTIGGLFKDYKPMIFFTTLFIILLILGVLTGVPVIDEFIKFRFIRKVPSAILAVGFVVLASISLLCAIILDNNVKNDRAAYELNLNRYKDIEQERSLRDE</sequence>